<dbReference type="EMBL" id="CM056819">
    <property type="protein sequence ID" value="KAJ8625380.1"/>
    <property type="molecule type" value="Genomic_DNA"/>
</dbReference>
<name>A0ACC2KW43_PERAE</name>
<accession>A0ACC2KW43</accession>
<proteinExistence type="predicted"/>
<keyword evidence="2" id="KW-1185">Reference proteome</keyword>
<dbReference type="Proteomes" id="UP001234297">
    <property type="component" value="Chromosome 11"/>
</dbReference>
<evidence type="ECO:0000313" key="2">
    <source>
        <dbReference type="Proteomes" id="UP001234297"/>
    </source>
</evidence>
<comment type="caution">
    <text evidence="1">The sequence shown here is derived from an EMBL/GenBank/DDBJ whole genome shotgun (WGS) entry which is preliminary data.</text>
</comment>
<reference evidence="1 2" key="1">
    <citation type="journal article" date="2022" name="Hortic Res">
        <title>A haplotype resolved chromosomal level avocado genome allows analysis of novel avocado genes.</title>
        <authorList>
            <person name="Nath O."/>
            <person name="Fletcher S.J."/>
            <person name="Hayward A."/>
            <person name="Shaw L.M."/>
            <person name="Masouleh A.K."/>
            <person name="Furtado A."/>
            <person name="Henry R.J."/>
            <person name="Mitter N."/>
        </authorList>
    </citation>
    <scope>NUCLEOTIDE SEQUENCE [LARGE SCALE GENOMIC DNA]</scope>
    <source>
        <strain evidence="2">cv. Hass</strain>
    </source>
</reference>
<gene>
    <name evidence="1" type="ORF">MRB53_033910</name>
</gene>
<organism evidence="1 2">
    <name type="scientific">Persea americana</name>
    <name type="common">Avocado</name>
    <dbReference type="NCBI Taxonomy" id="3435"/>
    <lineage>
        <taxon>Eukaryota</taxon>
        <taxon>Viridiplantae</taxon>
        <taxon>Streptophyta</taxon>
        <taxon>Embryophyta</taxon>
        <taxon>Tracheophyta</taxon>
        <taxon>Spermatophyta</taxon>
        <taxon>Magnoliopsida</taxon>
        <taxon>Magnoliidae</taxon>
        <taxon>Laurales</taxon>
        <taxon>Lauraceae</taxon>
        <taxon>Persea</taxon>
    </lineage>
</organism>
<protein>
    <submittedName>
        <fullName evidence="1">Uncharacterized protein</fullName>
    </submittedName>
</protein>
<evidence type="ECO:0000313" key="1">
    <source>
        <dbReference type="EMBL" id="KAJ8625380.1"/>
    </source>
</evidence>
<sequence length="313" mass="33407">MVLAEEKDSSIDAEKGMESAAWVRIGKGNEIGVPEQGERDWDGDGDGDGDGGGMAYKPFRLTLISARDLKDVNHFTNMAVYAIATLSNDPRWKQRTSVDKDGGKSPTWNFHMTFFIPTANPDGLVLHIKLKSERTLGDRDVGEVHIPIPIKELLLEGTAKFVSCQVIKPSGKPEGILNISYQIGDEVALLQPPITAYPAAVAGSNAYPPPAGAYPLPAGPYPPPAGAYPYPPPQAAYGYRAPPPQPQPGYGYGYGYPPQPQPGYGYGYPPQEAAAKPKKDLLRMGLGAVLLSGDLGGVLMEEMLSDGVDLGSL</sequence>